<accession>A0ACC2PSS9</accession>
<dbReference type="Proteomes" id="UP001239111">
    <property type="component" value="Chromosome 1"/>
</dbReference>
<keyword evidence="2" id="KW-1185">Reference proteome</keyword>
<evidence type="ECO:0000313" key="1">
    <source>
        <dbReference type="EMBL" id="KAJ8686163.1"/>
    </source>
</evidence>
<sequence>MSFIIVPQKRKEPCECDVIQCIICDGTSGVVQKPKEESYVTLRHAADRRKDVVAERYQVLYDPCSDKQTFSWHRECYGNYVNESKIVRREKELTRHEERPVDVDQICDRAHDILSSTEQRHCRSSTKLVNLKSDCIICKKDRYKQERGTFVMTDPEKIARFISVARHKLDNVFTEISTYCTVEGIISKNLHYHATCLRNYLYIPKENPKDTGRPISKDPKVIETAFKMMLSKINLHNRAFELSTLTNILNDCIEDKNIQIINKDMKNILINKYGNSVLFSYPMEKSKSPSVVVADVSADNLLERLRQLSDPQREIQEVTQKLRNEIDSMEIDLSKFVCDDRVIEQYLNEFKLPPTWYYFLEQLLQSKKSFKDTKLRRAKSIFMDLCYTIKGMHSPKHIALAQGIHYLTRSKVIITLLSRLGHCISYSDLRFHDTYVLKTIVNDQNLTSIKNPCNIVQNPSLPLRGVIDNKDFLEETMSGKGTTHVTTMILIQRSSLHCHDLVRLILKETLENVSIDSLKCPPLLTIAITDSKPKSNYYGDIDTFKRPPNHRSELIWIIAKLKFENDGSVTLDDDVVVPTWSAFMQMISEDDRQVSVVGFCPIIPHPPTSYDVVYTAMKNFESLCEMNGKEFYILAADMAIYLIMKLIQMQPSNPCPKLMARIGTLHLQKNYMVCLGQYIEGSGIDEILIDSDVYGENSLGHVLKGLHINRGVRVHKLLYQSLRTLQIFEFFEECCDIRSQNSLPVANFNTLRECIVDRDHVKALKVFRKLCIDLEKFETEFESFLHRRREEDENFRFFDHYCQMVENLLDSIRSDREGNYELHLASSREMLPYFFSMNHPLYSRGVTMYLQDMLNLPDSVKKDLNEGMCSVKRVPGIFNGVGDDCALEQSQNRASAVSGGIVGLTNDEILMQKWLMLYPVKRGILDALYSFCGIQDEDFSDISSFSHKEWGTSRYNQDELDVAKIINILKAKKIFDVDRELKSLCNIYNGKCASSATRDYLLNVRVNGEELLRIFIDERFVKKEKSVFDKIPRVIVHNFSYVKKA</sequence>
<protein>
    <submittedName>
        <fullName evidence="1">Uncharacterized protein</fullName>
    </submittedName>
</protein>
<comment type="caution">
    <text evidence="1">The sequence shown here is derived from an EMBL/GenBank/DDBJ whole genome shotgun (WGS) entry which is preliminary data.</text>
</comment>
<gene>
    <name evidence="1" type="ORF">QAD02_021957</name>
</gene>
<dbReference type="EMBL" id="CM056741">
    <property type="protein sequence ID" value="KAJ8686163.1"/>
    <property type="molecule type" value="Genomic_DNA"/>
</dbReference>
<organism evidence="1 2">
    <name type="scientific">Eretmocerus hayati</name>
    <dbReference type="NCBI Taxonomy" id="131215"/>
    <lineage>
        <taxon>Eukaryota</taxon>
        <taxon>Metazoa</taxon>
        <taxon>Ecdysozoa</taxon>
        <taxon>Arthropoda</taxon>
        <taxon>Hexapoda</taxon>
        <taxon>Insecta</taxon>
        <taxon>Pterygota</taxon>
        <taxon>Neoptera</taxon>
        <taxon>Endopterygota</taxon>
        <taxon>Hymenoptera</taxon>
        <taxon>Apocrita</taxon>
        <taxon>Proctotrupomorpha</taxon>
        <taxon>Chalcidoidea</taxon>
        <taxon>Aphelinidae</taxon>
        <taxon>Aphelininae</taxon>
        <taxon>Eretmocerus</taxon>
    </lineage>
</organism>
<evidence type="ECO:0000313" key="2">
    <source>
        <dbReference type="Proteomes" id="UP001239111"/>
    </source>
</evidence>
<proteinExistence type="predicted"/>
<reference evidence="1" key="1">
    <citation type="submission" date="2023-04" db="EMBL/GenBank/DDBJ databases">
        <title>A chromosome-level genome assembly of the parasitoid wasp Eretmocerus hayati.</title>
        <authorList>
            <person name="Zhong Y."/>
            <person name="Liu S."/>
            <person name="Liu Y."/>
        </authorList>
    </citation>
    <scope>NUCLEOTIDE SEQUENCE</scope>
    <source>
        <strain evidence="1">ZJU_SS_LIU_2023</strain>
    </source>
</reference>
<name>A0ACC2PSS9_9HYME</name>